<evidence type="ECO:0000313" key="8">
    <source>
        <dbReference type="Proteomes" id="UP000234300"/>
    </source>
</evidence>
<dbReference type="Proteomes" id="UP000234300">
    <property type="component" value="Unassembled WGS sequence"/>
</dbReference>
<keyword evidence="2" id="KW-0805">Transcription regulation</keyword>
<dbReference type="SUPFAM" id="SSF46689">
    <property type="entry name" value="Homeodomain-like"/>
    <property type="match status" value="1"/>
</dbReference>
<evidence type="ECO:0000259" key="6">
    <source>
        <dbReference type="PROSITE" id="PS50977"/>
    </source>
</evidence>
<dbReference type="AlphaFoldDB" id="A0A2H1J896"/>
<keyword evidence="3 5" id="KW-0238">DNA-binding</keyword>
<dbReference type="Gene3D" id="1.10.357.10">
    <property type="entry name" value="Tetracycline Repressor, domain 2"/>
    <property type="match status" value="1"/>
</dbReference>
<evidence type="ECO:0000256" key="2">
    <source>
        <dbReference type="ARBA" id="ARBA00023015"/>
    </source>
</evidence>
<reference evidence="7 8" key="1">
    <citation type="submission" date="2017-03" db="EMBL/GenBank/DDBJ databases">
        <authorList>
            <person name="Afonso C.L."/>
            <person name="Miller P.J."/>
            <person name="Scott M.A."/>
            <person name="Spackman E."/>
            <person name="Goraichik I."/>
            <person name="Dimitrov K.M."/>
            <person name="Suarez D.L."/>
            <person name="Swayne D.E."/>
        </authorList>
    </citation>
    <scope>NUCLEOTIDE SEQUENCE [LARGE SCALE GENOMIC DNA]</scope>
    <source>
        <strain evidence="8">8(6)</strain>
    </source>
</reference>
<gene>
    <name evidence="7" type="ORF">BAURA86_01404</name>
</gene>
<name>A0A2H1J896_BREAU</name>
<keyword evidence="1" id="KW-0678">Repressor</keyword>
<protein>
    <submittedName>
        <fullName evidence="7">Transcriptional regulator, TetR family</fullName>
    </submittedName>
</protein>
<keyword evidence="4" id="KW-0804">Transcription</keyword>
<accession>A0A2H1J896</accession>
<dbReference type="EMBL" id="FXZI01000004">
    <property type="protein sequence ID" value="SMX83690.1"/>
    <property type="molecule type" value="Genomic_DNA"/>
</dbReference>
<dbReference type="InterPro" id="IPR009057">
    <property type="entry name" value="Homeodomain-like_sf"/>
</dbReference>
<evidence type="ECO:0000256" key="5">
    <source>
        <dbReference type="PROSITE-ProRule" id="PRU00335"/>
    </source>
</evidence>
<dbReference type="SUPFAM" id="SSF48498">
    <property type="entry name" value="Tetracyclin repressor-like, C-terminal domain"/>
    <property type="match status" value="1"/>
</dbReference>
<dbReference type="GO" id="GO:0000976">
    <property type="term" value="F:transcription cis-regulatory region binding"/>
    <property type="evidence" value="ECO:0007669"/>
    <property type="project" value="TreeGrafter"/>
</dbReference>
<dbReference type="InterPro" id="IPR001647">
    <property type="entry name" value="HTH_TetR"/>
</dbReference>
<dbReference type="InterPro" id="IPR036271">
    <property type="entry name" value="Tet_transcr_reg_TetR-rel_C_sf"/>
</dbReference>
<dbReference type="Pfam" id="PF13977">
    <property type="entry name" value="TetR_C_6"/>
    <property type="match status" value="1"/>
</dbReference>
<evidence type="ECO:0000256" key="3">
    <source>
        <dbReference type="ARBA" id="ARBA00023125"/>
    </source>
</evidence>
<evidence type="ECO:0000256" key="4">
    <source>
        <dbReference type="ARBA" id="ARBA00023163"/>
    </source>
</evidence>
<dbReference type="GO" id="GO:0003700">
    <property type="term" value="F:DNA-binding transcription factor activity"/>
    <property type="evidence" value="ECO:0007669"/>
    <property type="project" value="TreeGrafter"/>
</dbReference>
<sequence length="200" mass="22160">MTNTRDGRYRLADALTRVVARDGITGVSVRSVATEAGVSGGTVQHHFPTRAEMILYAMEWTSTQVEHRLVSAPRWGDVREWTRGILLDLLPLSADRRQEHAVWLAFVAHADTHPLLAQLKRKTSTKLLELYSDIVRARRGAPARTKPTNDDYDIDVDAVLLQSFVDGLSLHLADLELDKAAKVGPALLDRYLALAVDNVG</sequence>
<feature type="DNA-binding region" description="H-T-H motif" evidence="5">
    <location>
        <begin position="28"/>
        <end position="47"/>
    </location>
</feature>
<dbReference type="InterPro" id="IPR039538">
    <property type="entry name" value="BetI_C"/>
</dbReference>
<organism evidence="7 8">
    <name type="scientific">Brevibacterium aurantiacum</name>
    <dbReference type="NCBI Taxonomy" id="273384"/>
    <lineage>
        <taxon>Bacteria</taxon>
        <taxon>Bacillati</taxon>
        <taxon>Actinomycetota</taxon>
        <taxon>Actinomycetes</taxon>
        <taxon>Micrococcales</taxon>
        <taxon>Brevibacteriaceae</taxon>
        <taxon>Brevibacterium</taxon>
    </lineage>
</organism>
<dbReference type="PROSITE" id="PS50977">
    <property type="entry name" value="HTH_TETR_2"/>
    <property type="match status" value="1"/>
</dbReference>
<dbReference type="PANTHER" id="PTHR30055:SF234">
    <property type="entry name" value="HTH-TYPE TRANSCRIPTIONAL REGULATOR BETI"/>
    <property type="match status" value="1"/>
</dbReference>
<dbReference type="PANTHER" id="PTHR30055">
    <property type="entry name" value="HTH-TYPE TRANSCRIPTIONAL REGULATOR RUTR"/>
    <property type="match status" value="1"/>
</dbReference>
<dbReference type="Pfam" id="PF00440">
    <property type="entry name" value="TetR_N"/>
    <property type="match status" value="1"/>
</dbReference>
<dbReference type="InterPro" id="IPR050109">
    <property type="entry name" value="HTH-type_TetR-like_transc_reg"/>
</dbReference>
<evidence type="ECO:0000313" key="7">
    <source>
        <dbReference type="EMBL" id="SMX83690.1"/>
    </source>
</evidence>
<feature type="domain" description="HTH tetR-type" evidence="6">
    <location>
        <begin position="5"/>
        <end position="65"/>
    </location>
</feature>
<dbReference type="RefSeq" id="WP_101556710.1">
    <property type="nucleotide sequence ID" value="NZ_FXZI01000004.1"/>
</dbReference>
<evidence type="ECO:0000256" key="1">
    <source>
        <dbReference type="ARBA" id="ARBA00022491"/>
    </source>
</evidence>
<proteinExistence type="predicted"/>